<name>A0A0C2D8B3_9BILA</name>
<keyword evidence="5" id="KW-0732">Signal</keyword>
<feature type="signal peptide" evidence="5">
    <location>
        <begin position="1"/>
        <end position="23"/>
    </location>
</feature>
<evidence type="ECO:0000313" key="6">
    <source>
        <dbReference type="EMBL" id="KIH65938.1"/>
    </source>
</evidence>
<dbReference type="PANTHER" id="PTHR11785">
    <property type="entry name" value="AMINO ACID TRANSPORTER"/>
    <property type="match status" value="1"/>
</dbReference>
<evidence type="ECO:0000256" key="4">
    <source>
        <dbReference type="ARBA" id="ARBA00023136"/>
    </source>
</evidence>
<evidence type="ECO:0000313" key="7">
    <source>
        <dbReference type="Proteomes" id="UP000054047"/>
    </source>
</evidence>
<reference evidence="6 7" key="1">
    <citation type="submission" date="2013-12" db="EMBL/GenBank/DDBJ databases">
        <title>Draft genome of the parsitic nematode Ancylostoma duodenale.</title>
        <authorList>
            <person name="Mitreva M."/>
        </authorList>
    </citation>
    <scope>NUCLEOTIDE SEQUENCE [LARGE SCALE GENOMIC DNA]</scope>
    <source>
        <strain evidence="6 7">Zhejiang</strain>
    </source>
</reference>
<dbReference type="Gene3D" id="1.20.1740.10">
    <property type="entry name" value="Amino acid/polyamine transporter I"/>
    <property type="match status" value="1"/>
</dbReference>
<evidence type="ECO:0000256" key="3">
    <source>
        <dbReference type="ARBA" id="ARBA00022989"/>
    </source>
</evidence>
<keyword evidence="4" id="KW-0472">Membrane</keyword>
<keyword evidence="7" id="KW-1185">Reference proteome</keyword>
<keyword evidence="2" id="KW-0812">Transmembrane</keyword>
<dbReference type="GO" id="GO:0015179">
    <property type="term" value="F:L-amino acid transmembrane transporter activity"/>
    <property type="evidence" value="ECO:0007669"/>
    <property type="project" value="TreeGrafter"/>
</dbReference>
<accession>A0A0C2D8B3</accession>
<evidence type="ECO:0008006" key="8">
    <source>
        <dbReference type="Google" id="ProtNLM"/>
    </source>
</evidence>
<protein>
    <recommendedName>
        <fullName evidence="8">Amino acid permease/ SLC12A domain-containing protein</fullName>
    </recommendedName>
</protein>
<dbReference type="InterPro" id="IPR002293">
    <property type="entry name" value="AA/rel_permease1"/>
</dbReference>
<dbReference type="Pfam" id="PF13520">
    <property type="entry name" value="AA_permease_2"/>
    <property type="match status" value="1"/>
</dbReference>
<evidence type="ECO:0000256" key="1">
    <source>
        <dbReference type="ARBA" id="ARBA00004141"/>
    </source>
</evidence>
<dbReference type="GO" id="GO:0016020">
    <property type="term" value="C:membrane"/>
    <property type="evidence" value="ECO:0007669"/>
    <property type="project" value="UniProtKB-SubCell"/>
</dbReference>
<dbReference type="PANTHER" id="PTHR11785:SF531">
    <property type="entry name" value="LARGE NEUTRAL AMINO ACIDS TRANSPORTER SMALL SUBUNIT 1"/>
    <property type="match status" value="1"/>
</dbReference>
<dbReference type="OrthoDB" id="10062876at2759"/>
<keyword evidence="3" id="KW-1133">Transmembrane helix</keyword>
<evidence type="ECO:0000256" key="2">
    <source>
        <dbReference type="ARBA" id="ARBA00022692"/>
    </source>
</evidence>
<feature type="chain" id="PRO_5002147693" description="Amino acid permease/ SLC12A domain-containing protein" evidence="5">
    <location>
        <begin position="24"/>
        <end position="65"/>
    </location>
</feature>
<comment type="subcellular location">
    <subcellularLocation>
        <location evidence="1">Membrane</location>
        <topology evidence="1">Multi-pass membrane protein</topology>
    </subcellularLocation>
</comment>
<sequence>MYGRLAFIMPICVAMSAFGAANGTVMTSSRLFCSGAREGQMPVLLTMINKRLRTPIPAVVFTVGY</sequence>
<dbReference type="InterPro" id="IPR050598">
    <property type="entry name" value="AminoAcid_Transporter"/>
</dbReference>
<evidence type="ECO:0000256" key="5">
    <source>
        <dbReference type="SAM" id="SignalP"/>
    </source>
</evidence>
<dbReference type="AlphaFoldDB" id="A0A0C2D8B3"/>
<dbReference type="Proteomes" id="UP000054047">
    <property type="component" value="Unassembled WGS sequence"/>
</dbReference>
<proteinExistence type="predicted"/>
<gene>
    <name evidence="6" type="ORF">ANCDUO_03736</name>
</gene>
<dbReference type="EMBL" id="KN727335">
    <property type="protein sequence ID" value="KIH65938.1"/>
    <property type="molecule type" value="Genomic_DNA"/>
</dbReference>
<organism evidence="6 7">
    <name type="scientific">Ancylostoma duodenale</name>
    <dbReference type="NCBI Taxonomy" id="51022"/>
    <lineage>
        <taxon>Eukaryota</taxon>
        <taxon>Metazoa</taxon>
        <taxon>Ecdysozoa</taxon>
        <taxon>Nematoda</taxon>
        <taxon>Chromadorea</taxon>
        <taxon>Rhabditida</taxon>
        <taxon>Rhabditina</taxon>
        <taxon>Rhabditomorpha</taxon>
        <taxon>Strongyloidea</taxon>
        <taxon>Ancylostomatidae</taxon>
        <taxon>Ancylostomatinae</taxon>
        <taxon>Ancylostoma</taxon>
    </lineage>
</organism>